<dbReference type="AlphaFoldDB" id="A0A2P2CDA2"/>
<accession>A0A2P2CDA2</accession>
<dbReference type="EMBL" id="CZKA01000067">
    <property type="protein sequence ID" value="CUR59976.1"/>
    <property type="molecule type" value="Genomic_DNA"/>
</dbReference>
<proteinExistence type="predicted"/>
<reference evidence="1" key="1">
    <citation type="submission" date="2015-08" db="EMBL/GenBank/DDBJ databases">
        <authorList>
            <person name="Babu N.S."/>
            <person name="Beckwith C.J."/>
            <person name="Beseler K.G."/>
            <person name="Brison A."/>
            <person name="Carone J.V."/>
            <person name="Caskin T.P."/>
            <person name="Diamond M."/>
            <person name="Durham M.E."/>
            <person name="Foxe J.M."/>
            <person name="Go M."/>
            <person name="Henderson B.A."/>
            <person name="Jones I.B."/>
            <person name="McGettigan J.A."/>
            <person name="Micheletti S.J."/>
            <person name="Nasrallah M.E."/>
            <person name="Ortiz D."/>
            <person name="Piller C.R."/>
            <person name="Privatt S.R."/>
            <person name="Schneider S.L."/>
            <person name="Sharp S."/>
            <person name="Smith T.C."/>
            <person name="Stanton J.D."/>
            <person name="Ullery H.E."/>
            <person name="Wilson R.J."/>
            <person name="Serrano M.G."/>
            <person name="Buck G."/>
            <person name="Lee V."/>
            <person name="Wang Y."/>
            <person name="Carvalho R."/>
            <person name="Voegtly L."/>
            <person name="Shi R."/>
            <person name="Duckworth R."/>
            <person name="Johnson A."/>
            <person name="Loviza R."/>
            <person name="Walstead R."/>
            <person name="Shah Z."/>
            <person name="Kiflezghi M."/>
            <person name="Wade K."/>
            <person name="Ball S.L."/>
            <person name="Bradley K.W."/>
            <person name="Asai D.J."/>
            <person name="Bowman C.A."/>
            <person name="Russell D.A."/>
            <person name="Pope W.H."/>
            <person name="Jacobs-Sera D."/>
            <person name="Hendrix R.W."/>
            <person name="Hatfull G.F."/>
        </authorList>
    </citation>
    <scope>NUCLEOTIDE SEQUENCE</scope>
</reference>
<organism evidence="1">
    <name type="scientific">metagenome</name>
    <dbReference type="NCBI Taxonomy" id="256318"/>
    <lineage>
        <taxon>unclassified sequences</taxon>
        <taxon>metagenomes</taxon>
    </lineage>
</organism>
<sequence length="130" mass="13791">MNVSRLLATGFVAAIAVPLVLTAPAQAKGSDATIREGSCSGSTDWKVKVKPDDGRLEFEGEIDSNKVGQTWNWVLKHNGTRSASGTATTRAPSGSFSIERRVVNLSGVDKLVFKATNPRSGETCRGVVSR</sequence>
<name>A0A2P2CDA2_9ZZZZ</name>
<protein>
    <submittedName>
        <fullName evidence="1">Uncharacterized protein</fullName>
    </submittedName>
</protein>
<gene>
    <name evidence="1" type="ORF">NOCA270016</name>
</gene>
<evidence type="ECO:0000313" key="1">
    <source>
        <dbReference type="EMBL" id="CUR59976.1"/>
    </source>
</evidence>